<reference evidence="5" key="1">
    <citation type="journal article" date="2023" name="bioRxiv">
        <title>Improved chromosome-level genome assembly for marigold (Tagetes erecta).</title>
        <authorList>
            <person name="Jiang F."/>
            <person name="Yuan L."/>
            <person name="Wang S."/>
            <person name="Wang H."/>
            <person name="Xu D."/>
            <person name="Wang A."/>
            <person name="Fan W."/>
        </authorList>
    </citation>
    <scope>NUCLEOTIDE SEQUENCE</scope>
    <source>
        <strain evidence="5">WSJ</strain>
        <tissue evidence="5">Leaf</tissue>
    </source>
</reference>
<dbReference type="PROSITE" id="PS50127">
    <property type="entry name" value="UBC_2"/>
    <property type="match status" value="1"/>
</dbReference>
<evidence type="ECO:0000313" key="6">
    <source>
        <dbReference type="Proteomes" id="UP001229421"/>
    </source>
</evidence>
<dbReference type="SUPFAM" id="SSF54495">
    <property type="entry name" value="UBC-like"/>
    <property type="match status" value="1"/>
</dbReference>
<evidence type="ECO:0000259" key="4">
    <source>
        <dbReference type="PROSITE" id="PS50127"/>
    </source>
</evidence>
<dbReference type="InterPro" id="IPR000608">
    <property type="entry name" value="UBC"/>
</dbReference>
<comment type="caution">
    <text evidence="5">The sequence shown here is derived from an EMBL/GenBank/DDBJ whole genome shotgun (WGS) entry which is preliminary data.</text>
</comment>
<dbReference type="GO" id="GO:0061631">
    <property type="term" value="F:ubiquitin conjugating enzyme activity"/>
    <property type="evidence" value="ECO:0007669"/>
    <property type="project" value="TreeGrafter"/>
</dbReference>
<feature type="domain" description="UBC core" evidence="4">
    <location>
        <begin position="607"/>
        <end position="756"/>
    </location>
</feature>
<name>A0AAD8K4S0_TARER</name>
<dbReference type="InterPro" id="IPR016135">
    <property type="entry name" value="UBQ-conjugating_enzyme/RWD"/>
</dbReference>
<feature type="region of interest" description="Disordered" evidence="3">
    <location>
        <begin position="141"/>
        <end position="161"/>
    </location>
</feature>
<dbReference type="PANTHER" id="PTHR46116:SF41">
    <property type="entry name" value="UBIQUITIN-CONJUGATING ENZYME E2 25-RELATED"/>
    <property type="match status" value="1"/>
</dbReference>
<dbReference type="AlphaFoldDB" id="A0AAD8K4S0"/>
<dbReference type="Gene3D" id="3.10.110.10">
    <property type="entry name" value="Ubiquitin Conjugating Enzyme"/>
    <property type="match status" value="1"/>
</dbReference>
<dbReference type="Pfam" id="PF00179">
    <property type="entry name" value="UQ_con"/>
    <property type="match status" value="1"/>
</dbReference>
<dbReference type="Proteomes" id="UP001229421">
    <property type="component" value="Unassembled WGS sequence"/>
</dbReference>
<dbReference type="PANTHER" id="PTHR46116">
    <property type="entry name" value="(E3-INDEPENDENT) E2 UBIQUITIN-CONJUGATING ENZYME"/>
    <property type="match status" value="1"/>
</dbReference>
<feature type="compositionally biased region" description="Polar residues" evidence="3">
    <location>
        <begin position="1"/>
        <end position="17"/>
    </location>
</feature>
<protein>
    <recommendedName>
        <fullName evidence="4">UBC core domain-containing protein</fullName>
    </recommendedName>
</protein>
<feature type="compositionally biased region" description="Basic residues" evidence="3">
    <location>
        <begin position="19"/>
        <end position="28"/>
    </location>
</feature>
<evidence type="ECO:0000256" key="3">
    <source>
        <dbReference type="SAM" id="MobiDB-lite"/>
    </source>
</evidence>
<evidence type="ECO:0000256" key="2">
    <source>
        <dbReference type="ARBA" id="ARBA00022786"/>
    </source>
</evidence>
<evidence type="ECO:0000313" key="5">
    <source>
        <dbReference type="EMBL" id="KAK1414311.1"/>
    </source>
</evidence>
<organism evidence="5 6">
    <name type="scientific">Tagetes erecta</name>
    <name type="common">African marigold</name>
    <dbReference type="NCBI Taxonomy" id="13708"/>
    <lineage>
        <taxon>Eukaryota</taxon>
        <taxon>Viridiplantae</taxon>
        <taxon>Streptophyta</taxon>
        <taxon>Embryophyta</taxon>
        <taxon>Tracheophyta</taxon>
        <taxon>Spermatophyta</taxon>
        <taxon>Magnoliopsida</taxon>
        <taxon>eudicotyledons</taxon>
        <taxon>Gunneridae</taxon>
        <taxon>Pentapetalae</taxon>
        <taxon>asterids</taxon>
        <taxon>campanulids</taxon>
        <taxon>Asterales</taxon>
        <taxon>Asteraceae</taxon>
        <taxon>Asteroideae</taxon>
        <taxon>Heliantheae alliance</taxon>
        <taxon>Tageteae</taxon>
        <taxon>Tagetes</taxon>
    </lineage>
</organism>
<feature type="compositionally biased region" description="Basic and acidic residues" evidence="3">
    <location>
        <begin position="152"/>
        <end position="161"/>
    </location>
</feature>
<evidence type="ECO:0000256" key="1">
    <source>
        <dbReference type="ARBA" id="ARBA00022679"/>
    </source>
</evidence>
<feature type="region of interest" description="Disordered" evidence="3">
    <location>
        <begin position="1"/>
        <end position="37"/>
    </location>
</feature>
<keyword evidence="6" id="KW-1185">Reference proteome</keyword>
<gene>
    <name evidence="5" type="ORF">QVD17_30055</name>
</gene>
<sequence>MITYINASTLQQPSSSVAKPKRNHRKKTPTTTNANLPTQTKAKVVNNWFSGPEVIEIDRPLADRTARMKANGKQKEVAHHEITDVDMDDDKKDVGLLEGKVESRIKTERGRGISIVPRSEVKLETKKDAVPFEGKVESRIKTKRSMGTSSSHDSEGKVESRIKTERSLGIFSGLSSEVKLETKKVASNGKGKEILIEPGYFPKGFNSGSNNFFDLDDYVSDDDYSKLQSHFDNIDIPSGIEASFPPLPELVPRKKENLATPCVASNAHLEASVSQLNRVDLRPSSSKKNKVVPGQCTYLAPKHAPAQTMHSNFSPICRSSYLSSNSNTQVGNATSNAKLKASVSQLNRVKPWLPSGKKITTVPGQSTYMDPNHVPAQTMHSKLTPVGSSSYLSNYSNTLVGNVTSNAQLKVSVSQPYRIDPWPSSSKKNTAVPGQSTYLAPKHVPAQTMHSNFTAFGRMNYLSSISNTQVGNAASNAKLKASVSQLNRVKPRLSSSKNSTAVPGQSTYSDYNQVPAQTMHSYFTQTGSSNYLFNSQVGNGKLLGQDASVNDPNSVSSSCGEGSSSLAKLLDGDVRKRYESFKKFDTVLDHSDHHYANQKPAMQPPQNWAKKIQDEWRMLENDLPDTIFVRVYESRMDLLRAVIIGAEGTPYHDGLFFFDVFFPSDYPNSAPHFEDLVIGHFQHRVRDILMACKAYTKGVHVGSFVKGGVHDVDEGISNSSCSAKFKHDVGSYVKTLIAAFEKIGAKEAKDFLYLSV</sequence>
<keyword evidence="1" id="KW-0808">Transferase</keyword>
<proteinExistence type="predicted"/>
<accession>A0AAD8K4S0</accession>
<dbReference type="EMBL" id="JAUHHV010000008">
    <property type="protein sequence ID" value="KAK1414311.1"/>
    <property type="molecule type" value="Genomic_DNA"/>
</dbReference>
<keyword evidence="2" id="KW-0833">Ubl conjugation pathway</keyword>